<name>A0A1X7JMF0_9BACT</name>
<evidence type="ECO:0000256" key="1">
    <source>
        <dbReference type="SAM" id="SignalP"/>
    </source>
</evidence>
<keyword evidence="3" id="KW-1185">Reference proteome</keyword>
<feature type="signal peptide" evidence="1">
    <location>
        <begin position="1"/>
        <end position="24"/>
    </location>
</feature>
<dbReference type="RefSeq" id="WP_085544539.1">
    <property type="nucleotide sequence ID" value="NZ_FXBB01000013.1"/>
</dbReference>
<accession>A0A1X7JMF0</accession>
<sequence>MKKIYLCLAFCALSLVFMATIATAAKPIPPEIKSFIIKFSDQYGNAMETLSKDLEKAQTPDQMASALNSYSDKLEPMMAEMVAMEKKYPEFFEGTDEDDYAVDSDIEKASDRMDQKAEGMMESMGKVFTHADHPAVQAALERLGKVMGEEEEEEEEEEL</sequence>
<reference evidence="3" key="1">
    <citation type="submission" date="2017-04" db="EMBL/GenBank/DDBJ databases">
        <authorList>
            <person name="Varghese N."/>
            <person name="Submissions S."/>
        </authorList>
    </citation>
    <scope>NUCLEOTIDE SEQUENCE [LARGE SCALE GENOMIC DNA]</scope>
    <source>
        <strain evidence="3">USBA 82</strain>
    </source>
</reference>
<dbReference type="STRING" id="561720.SAMN06275492_11368"/>
<dbReference type="AlphaFoldDB" id="A0A1X7JMF0"/>
<dbReference type="Proteomes" id="UP000193355">
    <property type="component" value="Unassembled WGS sequence"/>
</dbReference>
<proteinExistence type="predicted"/>
<gene>
    <name evidence="2" type="ORF">SAMN06275492_11368</name>
</gene>
<protein>
    <submittedName>
        <fullName evidence="2">Uncharacterized protein</fullName>
    </submittedName>
</protein>
<dbReference type="EMBL" id="FXBB01000013">
    <property type="protein sequence ID" value="SMG29141.1"/>
    <property type="molecule type" value="Genomic_DNA"/>
</dbReference>
<evidence type="ECO:0000313" key="2">
    <source>
        <dbReference type="EMBL" id="SMG29141.1"/>
    </source>
</evidence>
<evidence type="ECO:0000313" key="3">
    <source>
        <dbReference type="Proteomes" id="UP000193355"/>
    </source>
</evidence>
<feature type="chain" id="PRO_5012394774" evidence="1">
    <location>
        <begin position="25"/>
        <end position="159"/>
    </location>
</feature>
<keyword evidence="1" id="KW-0732">Signal</keyword>
<organism evidence="2 3">
    <name type="scientific">Dethiosulfovibrio salsuginis</name>
    <dbReference type="NCBI Taxonomy" id="561720"/>
    <lineage>
        <taxon>Bacteria</taxon>
        <taxon>Thermotogati</taxon>
        <taxon>Synergistota</taxon>
        <taxon>Synergistia</taxon>
        <taxon>Synergistales</taxon>
        <taxon>Dethiosulfovibrionaceae</taxon>
        <taxon>Dethiosulfovibrio</taxon>
    </lineage>
</organism>